<dbReference type="InterPro" id="IPR020845">
    <property type="entry name" value="AMP-binding_CS"/>
</dbReference>
<comment type="caution">
    <text evidence="5">The sequence shown here is derived from an EMBL/GenBank/DDBJ whole genome shotgun (WGS) entry which is preliminary data.</text>
</comment>
<dbReference type="PANTHER" id="PTHR43201:SF5">
    <property type="entry name" value="MEDIUM-CHAIN ACYL-COA LIGASE ACSF2, MITOCHONDRIAL"/>
    <property type="match status" value="1"/>
</dbReference>
<comment type="similarity">
    <text evidence="1">Belongs to the ATP-dependent AMP-binding enzyme family.</text>
</comment>
<dbReference type="Pfam" id="PF13193">
    <property type="entry name" value="AMP-binding_C"/>
    <property type="match status" value="1"/>
</dbReference>
<dbReference type="Proteomes" id="UP000249396">
    <property type="component" value="Unassembled WGS sequence"/>
</dbReference>
<dbReference type="InterPro" id="IPR045851">
    <property type="entry name" value="AMP-bd_C_sf"/>
</dbReference>
<dbReference type="EMBL" id="QJPH01000360">
    <property type="protein sequence ID" value="PZN76361.1"/>
    <property type="molecule type" value="Genomic_DNA"/>
</dbReference>
<evidence type="ECO:0000313" key="5">
    <source>
        <dbReference type="EMBL" id="PZN76361.1"/>
    </source>
</evidence>
<dbReference type="PANTHER" id="PTHR43201">
    <property type="entry name" value="ACYL-COA SYNTHETASE"/>
    <property type="match status" value="1"/>
</dbReference>
<dbReference type="InterPro" id="IPR042099">
    <property type="entry name" value="ANL_N_sf"/>
</dbReference>
<dbReference type="Pfam" id="PF00501">
    <property type="entry name" value="AMP-binding"/>
    <property type="match status" value="1"/>
</dbReference>
<dbReference type="GO" id="GO:0006631">
    <property type="term" value="P:fatty acid metabolic process"/>
    <property type="evidence" value="ECO:0007669"/>
    <property type="project" value="TreeGrafter"/>
</dbReference>
<name>A0A2W4QW87_9GAMM</name>
<dbReference type="InterPro" id="IPR000873">
    <property type="entry name" value="AMP-dep_synth/lig_dom"/>
</dbReference>
<feature type="domain" description="AMP-binding enzyme C-terminal" evidence="4">
    <location>
        <begin position="398"/>
        <end position="474"/>
    </location>
</feature>
<evidence type="ECO:0008006" key="7">
    <source>
        <dbReference type="Google" id="ProtNLM"/>
    </source>
</evidence>
<dbReference type="SUPFAM" id="SSF56801">
    <property type="entry name" value="Acetyl-CoA synthetase-like"/>
    <property type="match status" value="1"/>
</dbReference>
<feature type="domain" description="AMP-dependent synthetase/ligase" evidence="3">
    <location>
        <begin position="9"/>
        <end position="345"/>
    </location>
</feature>
<reference evidence="5 6" key="1">
    <citation type="journal article" date="2018" name="Aquat. Microb. Ecol.">
        <title>Gammaproteobacterial methanotrophs dominate.</title>
        <authorList>
            <person name="Rissanen A.J."/>
            <person name="Saarenheimo J."/>
            <person name="Tiirola M."/>
            <person name="Peura S."/>
            <person name="Aalto S.L."/>
            <person name="Karvinen A."/>
            <person name="Nykanen H."/>
        </authorList>
    </citation>
    <scope>NUCLEOTIDE SEQUENCE [LARGE SCALE GENOMIC DNA]</scope>
    <source>
        <strain evidence="5">AMbin10</strain>
    </source>
</reference>
<dbReference type="InterPro" id="IPR025110">
    <property type="entry name" value="AMP-bd_C"/>
</dbReference>
<evidence type="ECO:0000256" key="2">
    <source>
        <dbReference type="ARBA" id="ARBA00022598"/>
    </source>
</evidence>
<protein>
    <recommendedName>
        <fullName evidence="7">Long-chain fatty acid--CoA ligase</fullName>
    </recommendedName>
</protein>
<organism evidence="5 6">
    <name type="scientific">Candidatus Methylumidiphilus alinenensis</name>
    <dbReference type="NCBI Taxonomy" id="2202197"/>
    <lineage>
        <taxon>Bacteria</taxon>
        <taxon>Pseudomonadati</taxon>
        <taxon>Pseudomonadota</taxon>
        <taxon>Gammaproteobacteria</taxon>
        <taxon>Methylococcales</taxon>
        <taxon>Candidatus Methylumidiphilus</taxon>
    </lineage>
</organism>
<dbReference type="Gene3D" id="3.40.50.12780">
    <property type="entry name" value="N-terminal domain of ligase-like"/>
    <property type="match status" value="1"/>
</dbReference>
<sequence length="490" mass="53795">MNLLDLFLATAVQQPGHPLIITARDEYTYGDFKLLVDGLIGKLKAQGVKPGDCIGLHYPNSPEYIGLVYAIWGCGACVTPIPVELNPQEKRQIFQHIAIDALLSKTNIIADVAAVQTGEDIIISEQTAFARCIKYLEKPAGFTRLNPAFVRFTSGTTGTSKGVVLSHETVYERIQAANDGLHLDSSDRIVWLLSMAYHFTVSIVAYLTYGCTILLAPNAFGSTIIQLAAKHKATLTYAAPLHYNLMAQDQGSQALPDLRLAIVTTAALDPAVAEAFYQRFQIPLNETYGIIEVGLPCMNLDKPREKRGSVGKLLPAYEARLHTIDQAAGLGEIQLRGKGLIDAYYEPWQERHDILQKNGGWFATGDLGEIDEEAYLHIRGRSKEVISVGGMKFFPQTVEAVLESHPAIQEACVFRYPDERLGEIPHAHVVKTPGIDELPSPKDITAFCAEHLAEHKIPAQITFVDRLLRTASGKLIRNASQLQALGNMNA</sequence>
<evidence type="ECO:0000259" key="3">
    <source>
        <dbReference type="Pfam" id="PF00501"/>
    </source>
</evidence>
<accession>A0A2W4QW87</accession>
<gene>
    <name evidence="5" type="ORF">DM484_16775</name>
</gene>
<evidence type="ECO:0000256" key="1">
    <source>
        <dbReference type="ARBA" id="ARBA00006432"/>
    </source>
</evidence>
<dbReference type="AlphaFoldDB" id="A0A2W4QW87"/>
<dbReference type="Gene3D" id="3.30.300.30">
    <property type="match status" value="1"/>
</dbReference>
<proteinExistence type="inferred from homology"/>
<dbReference type="PROSITE" id="PS00455">
    <property type="entry name" value="AMP_BINDING"/>
    <property type="match status" value="1"/>
</dbReference>
<keyword evidence="2" id="KW-0436">Ligase</keyword>
<evidence type="ECO:0000313" key="6">
    <source>
        <dbReference type="Proteomes" id="UP000249396"/>
    </source>
</evidence>
<dbReference type="GO" id="GO:0031956">
    <property type="term" value="F:medium-chain fatty acid-CoA ligase activity"/>
    <property type="evidence" value="ECO:0007669"/>
    <property type="project" value="TreeGrafter"/>
</dbReference>
<evidence type="ECO:0000259" key="4">
    <source>
        <dbReference type="Pfam" id="PF13193"/>
    </source>
</evidence>